<keyword evidence="3" id="KW-1185">Reference proteome</keyword>
<reference evidence="2 3" key="1">
    <citation type="submission" date="2018-11" db="EMBL/GenBank/DDBJ databases">
        <authorList>
            <consortium name="Pathogen Informatics"/>
        </authorList>
    </citation>
    <scope>NUCLEOTIDE SEQUENCE [LARGE SCALE GENOMIC DNA]</scope>
</reference>
<dbReference type="Proteomes" id="UP000281553">
    <property type="component" value="Unassembled WGS sequence"/>
</dbReference>
<feature type="signal peptide" evidence="1">
    <location>
        <begin position="1"/>
        <end position="16"/>
    </location>
</feature>
<organism evidence="2 3">
    <name type="scientific">Dibothriocephalus latus</name>
    <name type="common">Fish tapeworm</name>
    <name type="synonym">Diphyllobothrium latum</name>
    <dbReference type="NCBI Taxonomy" id="60516"/>
    <lineage>
        <taxon>Eukaryota</taxon>
        <taxon>Metazoa</taxon>
        <taxon>Spiralia</taxon>
        <taxon>Lophotrochozoa</taxon>
        <taxon>Platyhelminthes</taxon>
        <taxon>Cestoda</taxon>
        <taxon>Eucestoda</taxon>
        <taxon>Diphyllobothriidea</taxon>
        <taxon>Diphyllobothriidae</taxon>
        <taxon>Dibothriocephalus</taxon>
    </lineage>
</organism>
<name>A0A3P6S449_DIBLA</name>
<sequence length="235" mass="25586">MVIPAFLLVLLPLVHSVKVTFQTTVPANEVFIYEFELRFSLTKDKPVKIDGKAIEASCPKTYVKNCYSIKDTYMVSFAVQIKTATPKLRFEGDNNATKEFEITKVNSSANVGVPLNPATAFVSADLELDFEPNKMVPILANGNNERAVIQADPGCPTSSIKDCFKTPKHISNVIVRAKVESKPALLTITDANGTDRITAKLLPARFCSANTNQGSTATWMSGPSVAILAVVFSFH</sequence>
<keyword evidence="1" id="KW-0732">Signal</keyword>
<feature type="chain" id="PRO_5017933064" evidence="1">
    <location>
        <begin position="17"/>
        <end position="235"/>
    </location>
</feature>
<evidence type="ECO:0000256" key="1">
    <source>
        <dbReference type="SAM" id="SignalP"/>
    </source>
</evidence>
<accession>A0A3P6S449</accession>
<dbReference type="EMBL" id="UYRU01041713">
    <property type="protein sequence ID" value="VDK69046.1"/>
    <property type="molecule type" value="Genomic_DNA"/>
</dbReference>
<proteinExistence type="predicted"/>
<protein>
    <submittedName>
        <fullName evidence="2">Uncharacterized protein</fullName>
    </submittedName>
</protein>
<gene>
    <name evidence="2" type="ORF">DILT_LOCUS2125</name>
</gene>
<evidence type="ECO:0000313" key="3">
    <source>
        <dbReference type="Proteomes" id="UP000281553"/>
    </source>
</evidence>
<dbReference type="AlphaFoldDB" id="A0A3P6S449"/>
<evidence type="ECO:0000313" key="2">
    <source>
        <dbReference type="EMBL" id="VDK69046.1"/>
    </source>
</evidence>